<dbReference type="GO" id="GO:1990542">
    <property type="term" value="P:mitochondrial transmembrane transport"/>
    <property type="evidence" value="ECO:0007669"/>
    <property type="project" value="InterPro"/>
</dbReference>
<dbReference type="InterPro" id="IPR045315">
    <property type="entry name" value="Mtm1-like"/>
</dbReference>
<feature type="repeat" description="Solcar" evidence="10">
    <location>
        <begin position="27"/>
        <end position="145"/>
    </location>
</feature>
<accession>A0A182K9M8</accession>
<feature type="repeat" description="Solcar" evidence="10">
    <location>
        <begin position="160"/>
        <end position="244"/>
    </location>
</feature>
<keyword evidence="14" id="KW-1185">Reference proteome</keyword>
<feature type="transmembrane region" description="Helical" evidence="12">
    <location>
        <begin position="160"/>
        <end position="180"/>
    </location>
</feature>
<keyword evidence="4 10" id="KW-0812">Transmembrane</keyword>
<evidence type="ECO:0000256" key="4">
    <source>
        <dbReference type="ARBA" id="ARBA00022692"/>
    </source>
</evidence>
<evidence type="ECO:0000256" key="11">
    <source>
        <dbReference type="RuleBase" id="RU000488"/>
    </source>
</evidence>
<dbReference type="Pfam" id="PF00153">
    <property type="entry name" value="Mito_carr"/>
    <property type="match status" value="3"/>
</dbReference>
<dbReference type="Proteomes" id="UP000075881">
    <property type="component" value="Unassembled WGS sequence"/>
</dbReference>
<dbReference type="InterPro" id="IPR023395">
    <property type="entry name" value="MCP_dom_sf"/>
</dbReference>
<comment type="subcellular location">
    <subcellularLocation>
        <location evidence="1">Mitochondrion inner membrane</location>
        <topology evidence="1">Multi-pass membrane protein</topology>
    </subcellularLocation>
</comment>
<protein>
    <recommendedName>
        <fullName evidence="15">Solute carrier family 25 member 40</fullName>
    </recommendedName>
</protein>
<keyword evidence="5" id="KW-0677">Repeat</keyword>
<comment type="similarity">
    <text evidence="2 11">Belongs to the mitochondrial carrier (TC 2.A.29) family.</text>
</comment>
<keyword evidence="3 11" id="KW-0813">Transport</keyword>
<dbReference type="VEuPathDB" id="VectorBase:ACHR007465"/>
<evidence type="ECO:0000256" key="12">
    <source>
        <dbReference type="SAM" id="Phobius"/>
    </source>
</evidence>
<reference evidence="14" key="1">
    <citation type="submission" date="2013-03" db="EMBL/GenBank/DDBJ databases">
        <title>The Genome Sequence of Anopheles christyi ACHKN1017.</title>
        <authorList>
            <consortium name="The Broad Institute Genomics Platform"/>
            <person name="Neafsey D.E."/>
            <person name="Besansky N."/>
            <person name="Walker B."/>
            <person name="Young S.K."/>
            <person name="Zeng Q."/>
            <person name="Gargeya S."/>
            <person name="Fitzgerald M."/>
            <person name="Haas B."/>
            <person name="Abouelleil A."/>
            <person name="Allen A.W."/>
            <person name="Alvarado L."/>
            <person name="Arachchi H.M."/>
            <person name="Berlin A.M."/>
            <person name="Chapman S.B."/>
            <person name="Gainer-Dewar J."/>
            <person name="Goldberg J."/>
            <person name="Griggs A."/>
            <person name="Gujja S."/>
            <person name="Hansen M."/>
            <person name="Howarth C."/>
            <person name="Imamovic A."/>
            <person name="Ireland A."/>
            <person name="Larimer J."/>
            <person name="McCowan C."/>
            <person name="Murphy C."/>
            <person name="Pearson M."/>
            <person name="Poon T.W."/>
            <person name="Priest M."/>
            <person name="Roberts A."/>
            <person name="Saif S."/>
            <person name="Shea T."/>
            <person name="Sisk P."/>
            <person name="Sykes S."/>
            <person name="Wortman J."/>
            <person name="Nusbaum C."/>
            <person name="Birren B."/>
        </authorList>
    </citation>
    <scope>NUCLEOTIDE SEQUENCE [LARGE SCALE GENOMIC DNA]</scope>
    <source>
        <strain evidence="14">ACHKN1017</strain>
    </source>
</reference>
<keyword evidence="6" id="KW-0999">Mitochondrion inner membrane</keyword>
<feature type="transmembrane region" description="Helical" evidence="12">
    <location>
        <begin position="252"/>
        <end position="271"/>
    </location>
</feature>
<evidence type="ECO:0000256" key="10">
    <source>
        <dbReference type="PROSITE-ProRule" id="PRU00282"/>
    </source>
</evidence>
<dbReference type="Gene3D" id="1.50.40.10">
    <property type="entry name" value="Mitochondrial carrier domain"/>
    <property type="match status" value="2"/>
</dbReference>
<organism evidence="13 14">
    <name type="scientific">Anopheles christyi</name>
    <dbReference type="NCBI Taxonomy" id="43041"/>
    <lineage>
        <taxon>Eukaryota</taxon>
        <taxon>Metazoa</taxon>
        <taxon>Ecdysozoa</taxon>
        <taxon>Arthropoda</taxon>
        <taxon>Hexapoda</taxon>
        <taxon>Insecta</taxon>
        <taxon>Pterygota</taxon>
        <taxon>Neoptera</taxon>
        <taxon>Endopterygota</taxon>
        <taxon>Diptera</taxon>
        <taxon>Nematocera</taxon>
        <taxon>Culicoidea</taxon>
        <taxon>Culicidae</taxon>
        <taxon>Anophelinae</taxon>
        <taxon>Anopheles</taxon>
    </lineage>
</organism>
<keyword evidence="8" id="KW-0496">Mitochondrion</keyword>
<keyword evidence="9 10" id="KW-0472">Membrane</keyword>
<proteinExistence type="inferred from homology"/>
<feature type="transmembrane region" description="Helical" evidence="12">
    <location>
        <begin position="117"/>
        <end position="139"/>
    </location>
</feature>
<evidence type="ECO:0000256" key="2">
    <source>
        <dbReference type="ARBA" id="ARBA00006375"/>
    </source>
</evidence>
<name>A0A182K9M8_9DIPT</name>
<evidence type="ECO:0000256" key="5">
    <source>
        <dbReference type="ARBA" id="ARBA00022737"/>
    </source>
</evidence>
<evidence type="ECO:0000313" key="13">
    <source>
        <dbReference type="EnsemblMetazoa" id="ACHR007465-PA"/>
    </source>
</evidence>
<dbReference type="PANTHER" id="PTHR45760">
    <property type="entry name" value="FI19922P1-RELATED"/>
    <property type="match status" value="1"/>
</dbReference>
<evidence type="ECO:0000256" key="6">
    <source>
        <dbReference type="ARBA" id="ARBA00022792"/>
    </source>
</evidence>
<dbReference type="STRING" id="43041.A0A182K9M8"/>
<evidence type="ECO:0008006" key="15">
    <source>
        <dbReference type="Google" id="ProtNLM"/>
    </source>
</evidence>
<dbReference type="InterPro" id="IPR018108">
    <property type="entry name" value="MCP_transmembrane"/>
</dbReference>
<dbReference type="AlphaFoldDB" id="A0A182K9M8"/>
<evidence type="ECO:0000256" key="1">
    <source>
        <dbReference type="ARBA" id="ARBA00004448"/>
    </source>
</evidence>
<reference evidence="13" key="2">
    <citation type="submission" date="2020-05" db="UniProtKB">
        <authorList>
            <consortium name="EnsemblMetazoa"/>
        </authorList>
    </citation>
    <scope>IDENTIFICATION</scope>
    <source>
        <strain evidence="13">ACHKN1017</strain>
    </source>
</reference>
<evidence type="ECO:0000256" key="7">
    <source>
        <dbReference type="ARBA" id="ARBA00022989"/>
    </source>
</evidence>
<dbReference type="EnsemblMetazoa" id="ACHR007465-RA">
    <property type="protein sequence ID" value="ACHR007465-PA"/>
    <property type="gene ID" value="ACHR007465"/>
</dbReference>
<dbReference type="PROSITE" id="PS50920">
    <property type="entry name" value="SOLCAR"/>
    <property type="match status" value="3"/>
</dbReference>
<dbReference type="GO" id="GO:0005743">
    <property type="term" value="C:mitochondrial inner membrane"/>
    <property type="evidence" value="ECO:0007669"/>
    <property type="project" value="UniProtKB-SubCell"/>
</dbReference>
<sequence>MARSLSSSSTVAPGEDMDDSRFRIRPYQQILSSCSGALVTSLFMTPLDVVKTRLQAQQKVLISNKCYLYCNGLMDHICPCGPNGPMGPSVMSKRPLHFTGTIDAFTKISRYEGVPSLWSGLGPTLILALPTTVIYFVAYEQFRIRLKELYQRRKGRDAELPIWLPLLAGSSARVLAVTIVNPLELIRTKMQSEKLSYREVGNAFRSMLRVQGILGLWKGFFPTILRDVPFSGIYWTTYESFKKHFNVSQPTFAFSFAGGAISGGVAAFFTVPFDVVKTHQQIAFGEQFLYPQNGDNKLGGKKPFRAIGTFETMGRIFKMNGIRGLFAGLTPRLVKVAPACAIMIASFEYGKNFFYRYNVQRYQERKDRATSASGDSSAVSSTSALLVTSPTHRGRQINKY</sequence>
<dbReference type="PANTHER" id="PTHR45760:SF2">
    <property type="entry name" value="FI19922P1-RELATED"/>
    <property type="match status" value="1"/>
</dbReference>
<evidence type="ECO:0000256" key="8">
    <source>
        <dbReference type="ARBA" id="ARBA00023128"/>
    </source>
</evidence>
<evidence type="ECO:0000313" key="14">
    <source>
        <dbReference type="Proteomes" id="UP000075881"/>
    </source>
</evidence>
<feature type="repeat" description="Solcar" evidence="10">
    <location>
        <begin position="250"/>
        <end position="353"/>
    </location>
</feature>
<keyword evidence="7 12" id="KW-1133">Transmembrane helix</keyword>
<evidence type="ECO:0000256" key="9">
    <source>
        <dbReference type="ARBA" id="ARBA00023136"/>
    </source>
</evidence>
<dbReference type="SUPFAM" id="SSF103506">
    <property type="entry name" value="Mitochondrial carrier"/>
    <property type="match status" value="1"/>
</dbReference>
<evidence type="ECO:0000256" key="3">
    <source>
        <dbReference type="ARBA" id="ARBA00022448"/>
    </source>
</evidence>